<dbReference type="Proteomes" id="UP000488776">
    <property type="component" value="Unassembled WGS sequence"/>
</dbReference>
<dbReference type="EMBL" id="JAAJBJ010000003">
    <property type="protein sequence ID" value="NGG36239.1"/>
    <property type="molecule type" value="Genomic_DNA"/>
</dbReference>
<dbReference type="PATRIC" id="fig|1681.44.peg.1640"/>
<organism evidence="2 4">
    <name type="scientific">Bifidobacterium bifidum</name>
    <dbReference type="NCBI Taxonomy" id="1681"/>
    <lineage>
        <taxon>Bacteria</taxon>
        <taxon>Bacillati</taxon>
        <taxon>Actinomycetota</taxon>
        <taxon>Actinomycetes</taxon>
        <taxon>Bifidobacteriales</taxon>
        <taxon>Bifidobacteriaceae</taxon>
        <taxon>Bifidobacterium</taxon>
    </lineage>
</organism>
<name>A0A0H2PDB9_BIFBI</name>
<reference evidence="2 4" key="1">
    <citation type="submission" date="2016-01" db="EMBL/GenBank/DDBJ databases">
        <authorList>
            <person name="Oliw E.H."/>
        </authorList>
    </citation>
    <scope>NUCLEOTIDE SEQUENCE [LARGE SCALE GENOMIC DNA]</scope>
    <source>
        <strain evidence="2 4">MJR8628B</strain>
    </source>
</reference>
<evidence type="ECO:0000256" key="1">
    <source>
        <dbReference type="SAM" id="Phobius"/>
    </source>
</evidence>
<gene>
    <name evidence="3" type="ORF">G5T23_04140</name>
    <name evidence="2" type="ORF">HMPREF3196_01794</name>
</gene>
<evidence type="ECO:0000313" key="5">
    <source>
        <dbReference type="Proteomes" id="UP000488776"/>
    </source>
</evidence>
<dbReference type="GeneID" id="93092714"/>
<accession>A0A0H2PDB9</accession>
<protein>
    <submittedName>
        <fullName evidence="3">Transporter</fullName>
    </submittedName>
</protein>
<keyword evidence="1" id="KW-1133">Transmembrane helix</keyword>
<feature type="transmembrane region" description="Helical" evidence="1">
    <location>
        <begin position="65"/>
        <end position="86"/>
    </location>
</feature>
<reference evidence="3 5" key="2">
    <citation type="submission" date="2020-02" db="EMBL/GenBank/DDBJ databases">
        <title>Antibiotic susceptibility profiles of lactic acid bacteria isolated from the human vagina and genetic basis of atypical resistances.</title>
        <authorList>
            <person name="Sirichoat A."/>
            <person name="Florez A.B."/>
            <person name="Vazquez L."/>
            <person name="Buppasiri P."/>
            <person name="Panya M."/>
            <person name="Lulitanond V."/>
            <person name="Mayo B."/>
        </authorList>
    </citation>
    <scope>NUCLEOTIDE SEQUENCE [LARGE SCALE GENOMIC DNA]</scope>
    <source>
        <strain evidence="3 5">VA07-1AN</strain>
    </source>
</reference>
<dbReference type="AlphaFoldDB" id="A0A0H2PDB9"/>
<feature type="transmembrane region" description="Helical" evidence="1">
    <location>
        <begin position="142"/>
        <end position="166"/>
    </location>
</feature>
<keyword evidence="1" id="KW-0812">Transmembrane</keyword>
<dbReference type="Pfam" id="PF06541">
    <property type="entry name" value="ABC_trans_CmpB"/>
    <property type="match status" value="1"/>
</dbReference>
<dbReference type="InterPro" id="IPR010540">
    <property type="entry name" value="CmpB_TMEM229"/>
</dbReference>
<evidence type="ECO:0000313" key="2">
    <source>
        <dbReference type="EMBL" id="KWZ80462.1"/>
    </source>
</evidence>
<dbReference type="Proteomes" id="UP000070092">
    <property type="component" value="Unassembled WGS sequence"/>
</dbReference>
<sequence>MLFVEKLFLWFLFYSFCGWVYESILVSILERRPVNRGFLNGPLCPIYGAGAVGAVVVLGQVHNPLVVFLLSMVGASILEYVTSWVMEALFHARWWDYSDYKFNLNGRICLLGAFVFGVGGVLITSVIQPQVAGVTDRLPLPAIHWLCGVLFVLTLIDLVVTVCGIMHFENSLDNLMAAMTHYGDAMKVAVSDVTGKMSESWKSGKEMSFDFMMRVRDAAMSIFNRQQRRMIASFPKLRTERNNDVLEQLRRILESLYRH</sequence>
<dbReference type="EMBL" id="LRPO01000045">
    <property type="protein sequence ID" value="KWZ80462.1"/>
    <property type="molecule type" value="Genomic_DNA"/>
</dbReference>
<feature type="transmembrane region" description="Helical" evidence="1">
    <location>
        <begin position="38"/>
        <end position="59"/>
    </location>
</feature>
<keyword evidence="1" id="KW-0472">Membrane</keyword>
<comment type="caution">
    <text evidence="2">The sequence shown here is derived from an EMBL/GenBank/DDBJ whole genome shotgun (WGS) entry which is preliminary data.</text>
</comment>
<feature type="transmembrane region" description="Helical" evidence="1">
    <location>
        <begin position="107"/>
        <end position="127"/>
    </location>
</feature>
<proteinExistence type="predicted"/>
<evidence type="ECO:0000313" key="3">
    <source>
        <dbReference type="EMBL" id="NGG36239.1"/>
    </source>
</evidence>
<evidence type="ECO:0000313" key="4">
    <source>
        <dbReference type="Proteomes" id="UP000070092"/>
    </source>
</evidence>
<feature type="transmembrane region" description="Helical" evidence="1">
    <location>
        <begin position="7"/>
        <end position="26"/>
    </location>
</feature>
<dbReference type="RefSeq" id="WP_003818363.1">
    <property type="nucleotide sequence ID" value="NZ_AP024712.1"/>
</dbReference>